<name>W6RZQ7_9CLOT</name>
<dbReference type="AlphaFoldDB" id="W6RZQ7"/>
<feature type="transmembrane region" description="Helical" evidence="1">
    <location>
        <begin position="45"/>
        <end position="66"/>
    </location>
</feature>
<keyword evidence="1" id="KW-0812">Transmembrane</keyword>
<dbReference type="STRING" id="1216932.CM240_2816"/>
<dbReference type="eggNOG" id="ENOG5030IN9">
    <property type="taxonomic scope" value="Bacteria"/>
</dbReference>
<evidence type="ECO:0000259" key="2">
    <source>
        <dbReference type="Pfam" id="PF13786"/>
    </source>
</evidence>
<reference evidence="3 4" key="1">
    <citation type="submission" date="2013-11" db="EMBL/GenBank/DDBJ databases">
        <title>Complete genome sequence of Clostridum sp. M2/40.</title>
        <authorList>
            <person name="Wibberg D."/>
            <person name="Puehler A."/>
            <person name="Schlueter A."/>
        </authorList>
    </citation>
    <scope>NUCLEOTIDE SEQUENCE [LARGE SCALE GENOMIC DNA]</scope>
    <source>
        <strain evidence="4">M2/40</strain>
    </source>
</reference>
<accession>W6RZQ7</accession>
<keyword evidence="1" id="KW-1133">Transmembrane helix</keyword>
<evidence type="ECO:0000313" key="3">
    <source>
        <dbReference type="EMBL" id="CDM69933.1"/>
    </source>
</evidence>
<feature type="domain" description="DUF4179" evidence="2">
    <location>
        <begin position="42"/>
        <end position="127"/>
    </location>
</feature>
<gene>
    <name evidence="3" type="ORF">CM240_2816</name>
</gene>
<evidence type="ECO:0000313" key="4">
    <source>
        <dbReference type="Proteomes" id="UP000019426"/>
    </source>
</evidence>
<dbReference type="Pfam" id="PF13786">
    <property type="entry name" value="DUF4179"/>
    <property type="match status" value="1"/>
</dbReference>
<sequence length="459" mass="52075">MNDNLKKDLLEIKKDFNAPENIHNSVNETLLSLSYKKNSNHHNIISIKTLIAVAIITTLTISTVFAEDLAQGIMSFFKGKPSTTLGIKDSIQSVNSVVNITDTQNEGSLTLNDFSIDDNFLVCSYSLSLTSSDLKNDDTIEKFGFTPIIYYNVDGKDIYYQCDSEETDYYFESDNTIKFMQRIGLTSYNISDKGNINISLELPNYDCSNTWSLKTKYNKTSASSLTKTIDINKNITLKNNALNIKENTTEDFTKNFTIEKVSFSPLGNIITIKNTDSNNKEKIGSCSFLLIDNKGNYLNIVNEYETSNESYITYEFLSKNTDISSIKIVPINEIYHAPATLTKLYDLDNMPPSIKLGDSSTLQIDNITTKNNEISIKFHFDDYSGTTLNQLPCFFYDENNNPIEAGGYLRNIIDRNTNSFTCTYGFYTQEDFDKVSKIRFDINNRYKVNFDNAVTVDLK</sequence>
<dbReference type="Proteomes" id="UP000019426">
    <property type="component" value="Chromosome M2/40_rep2"/>
</dbReference>
<dbReference type="HOGENOM" id="CLU_595433_0_0_9"/>
<dbReference type="InterPro" id="IPR025436">
    <property type="entry name" value="DUF4179"/>
</dbReference>
<dbReference type="EMBL" id="HG917869">
    <property type="protein sequence ID" value="CDM69933.1"/>
    <property type="molecule type" value="Genomic_DNA"/>
</dbReference>
<evidence type="ECO:0000256" key="1">
    <source>
        <dbReference type="SAM" id="Phobius"/>
    </source>
</evidence>
<dbReference type="PATRIC" id="fig|1216932.3.peg.2778"/>
<protein>
    <submittedName>
        <fullName evidence="3">Putative membrane protein</fullName>
    </submittedName>
</protein>
<dbReference type="RefSeq" id="WP_044040119.1">
    <property type="nucleotide sequence ID" value="NZ_HG917869.1"/>
</dbReference>
<proteinExistence type="predicted"/>
<dbReference type="KEGG" id="clt:CM240_2816"/>
<keyword evidence="4" id="KW-1185">Reference proteome</keyword>
<organism evidence="3 4">
    <name type="scientific">Clostridium bornimense</name>
    <dbReference type="NCBI Taxonomy" id="1216932"/>
    <lineage>
        <taxon>Bacteria</taxon>
        <taxon>Bacillati</taxon>
        <taxon>Bacillota</taxon>
        <taxon>Clostridia</taxon>
        <taxon>Eubacteriales</taxon>
        <taxon>Clostridiaceae</taxon>
        <taxon>Clostridium</taxon>
    </lineage>
</organism>
<keyword evidence="1" id="KW-0472">Membrane</keyword>